<feature type="compositionally biased region" description="Low complexity" evidence="1">
    <location>
        <begin position="274"/>
        <end position="298"/>
    </location>
</feature>
<gene>
    <name evidence="2" type="ORF">SVIM_LOCUS515402</name>
</gene>
<feature type="compositionally biased region" description="Low complexity" evidence="1">
    <location>
        <begin position="255"/>
        <end position="266"/>
    </location>
</feature>
<dbReference type="InterPro" id="IPR006549">
    <property type="entry name" value="HAD-SF_hydro_IIIA"/>
</dbReference>
<dbReference type="InterPro" id="IPR036412">
    <property type="entry name" value="HAD-like_sf"/>
</dbReference>
<protein>
    <submittedName>
        <fullName evidence="2">Uncharacterized protein</fullName>
    </submittedName>
</protein>
<accession>A0A6N2NJB5</accession>
<organism evidence="2">
    <name type="scientific">Salix viminalis</name>
    <name type="common">Common osier</name>
    <name type="synonym">Basket willow</name>
    <dbReference type="NCBI Taxonomy" id="40686"/>
    <lineage>
        <taxon>Eukaryota</taxon>
        <taxon>Viridiplantae</taxon>
        <taxon>Streptophyta</taxon>
        <taxon>Embryophyta</taxon>
        <taxon>Tracheophyta</taxon>
        <taxon>Spermatophyta</taxon>
        <taxon>Magnoliopsida</taxon>
        <taxon>eudicotyledons</taxon>
        <taxon>Gunneridae</taxon>
        <taxon>Pentapetalae</taxon>
        <taxon>rosids</taxon>
        <taxon>fabids</taxon>
        <taxon>Malpighiales</taxon>
        <taxon>Salicaceae</taxon>
        <taxon>Saliceae</taxon>
        <taxon>Salix</taxon>
    </lineage>
</organism>
<evidence type="ECO:0000313" key="2">
    <source>
        <dbReference type="EMBL" id="VFU66383.1"/>
    </source>
</evidence>
<feature type="region of interest" description="Disordered" evidence="1">
    <location>
        <begin position="252"/>
        <end position="352"/>
    </location>
</feature>
<proteinExistence type="predicted"/>
<feature type="compositionally biased region" description="Low complexity" evidence="1">
    <location>
        <begin position="328"/>
        <end position="352"/>
    </location>
</feature>
<dbReference type="InterPro" id="IPR010021">
    <property type="entry name" value="PGPP1/Gep4"/>
</dbReference>
<dbReference type="FunFam" id="3.40.50.1000:FF:000148">
    <property type="entry name" value="Haloacid dehalogenase superfamily protein"/>
    <property type="match status" value="1"/>
</dbReference>
<name>A0A6N2NJB5_SALVM</name>
<dbReference type="AlphaFoldDB" id="A0A6N2NJB5"/>
<dbReference type="InterPro" id="IPR023214">
    <property type="entry name" value="HAD_sf"/>
</dbReference>
<feature type="compositionally biased region" description="Pro residues" evidence="1">
    <location>
        <begin position="305"/>
        <end position="316"/>
    </location>
</feature>
<sequence length="480" mass="51575">MWWKDLRATLSQRINVEGIGLSASVIVKDHHLILPHVLVPDIRYIDWGELQRRGFKGVVFDKDNTITVPYSLTLWGPLVASIEKCKSVFGNDIAVFSNSAGLFEYDHDGSKARALEEAVGIKVIRHRVKKPAGTAEEIEKHFGCKSSQLVMVGDRPFTDIVYGNQNGFLTVLTEPLSLAEEPFIVRQVRKLEMSLMNYWLKRGIKPISHDLLPDAMECVKDPPPLDGDAEEQSGSKVDVGVGRCLAFPQPGLHCSHTPSHGTTPSHGSGGSSGGTPSHSTPSTPSGGSYNPTPSTPSGGNCGTPPSVPTPSTPSNPPRGGGYYPTPPTTVGSRPPTPVIVSPPSTPSITPGTPFTPTPPFIPDPNSPFSCNYWRTHPAIIWGVLGWWGTTGNAFGVSSLPGFGSSMTVQQALSNTRTDGYGTLYREGTASLLNSMVSNKFHFTTRQVRENFISALVSNKAAGAQGQLFKLANEGRLKPRA</sequence>
<dbReference type="EMBL" id="CAADRP010002351">
    <property type="protein sequence ID" value="VFU66383.1"/>
    <property type="molecule type" value="Genomic_DNA"/>
</dbReference>
<reference evidence="2" key="1">
    <citation type="submission" date="2019-03" db="EMBL/GenBank/DDBJ databases">
        <authorList>
            <person name="Mank J."/>
            <person name="Almeida P."/>
        </authorList>
    </citation>
    <scope>NUCLEOTIDE SEQUENCE</scope>
    <source>
        <strain evidence="2">78183</strain>
    </source>
</reference>
<dbReference type="InterPro" id="IPR039923">
    <property type="entry name" value="Protodermal_1"/>
</dbReference>
<dbReference type="SUPFAM" id="SSF56784">
    <property type="entry name" value="HAD-like"/>
    <property type="match status" value="1"/>
</dbReference>
<dbReference type="Pfam" id="PF09419">
    <property type="entry name" value="PGP_phosphatase"/>
    <property type="match status" value="1"/>
</dbReference>
<dbReference type="Gene3D" id="3.40.50.1000">
    <property type="entry name" value="HAD superfamily/HAD-like"/>
    <property type="match status" value="1"/>
</dbReference>
<evidence type="ECO:0000256" key="1">
    <source>
        <dbReference type="SAM" id="MobiDB-lite"/>
    </source>
</evidence>
<dbReference type="GO" id="GO:0008962">
    <property type="term" value="F:phosphatidylglycerophosphatase activity"/>
    <property type="evidence" value="ECO:0007669"/>
    <property type="project" value="InterPro"/>
</dbReference>
<dbReference type="PANTHER" id="PTHR33210">
    <property type="entry name" value="PROTODERMAL FACTOR 1"/>
    <property type="match status" value="1"/>
</dbReference>
<dbReference type="InterPro" id="IPR027706">
    <property type="entry name" value="PGP_Pase"/>
</dbReference>
<dbReference type="NCBIfam" id="TIGR01668">
    <property type="entry name" value="YqeG_hyp_ppase"/>
    <property type="match status" value="1"/>
</dbReference>
<dbReference type="PANTHER" id="PTHR33210:SF18">
    <property type="entry name" value="PROTODERMAL FACTOR 1"/>
    <property type="match status" value="1"/>
</dbReference>
<dbReference type="NCBIfam" id="TIGR01662">
    <property type="entry name" value="HAD-SF-IIIA"/>
    <property type="match status" value="1"/>
</dbReference>